<accession>A0A9Q4JJS8</accession>
<protein>
    <submittedName>
        <fullName evidence="1">Uncharacterized protein</fullName>
    </submittedName>
</protein>
<name>A0A9Q4JJS8_BACFG</name>
<gene>
    <name evidence="1" type="ORF">O1433_18350</name>
</gene>
<sequence>MKQINSRNAELSIRRWIGRPYHTPQLEVKRLRKIGIQQVRMTWDSDIEQPSVFIDGKQLLNVEQLAANDGMTLDDFVSWFFKTSDTFEGVVIHFTDFRY</sequence>
<dbReference type="AlphaFoldDB" id="A0A9Q4JJS8"/>
<dbReference type="Proteomes" id="UP001079672">
    <property type="component" value="Unassembled WGS sequence"/>
</dbReference>
<dbReference type="RefSeq" id="WP_237143298.1">
    <property type="nucleotide sequence ID" value="NZ_JAPTZU010000014.1"/>
</dbReference>
<evidence type="ECO:0000313" key="1">
    <source>
        <dbReference type="EMBL" id="MCZ2689462.1"/>
    </source>
</evidence>
<reference evidence="1" key="1">
    <citation type="submission" date="2022-12" db="EMBL/GenBank/DDBJ databases">
        <title>Development of a Multilocus Sequence Typing Scheme for Bacteroides fragilis Based on Whole Genome Sequencing Data and Clinical Application.</title>
        <authorList>
            <person name="Nielsen F.D."/>
            <person name="Justesen U.S."/>
        </authorList>
    </citation>
    <scope>NUCLEOTIDE SEQUENCE</scope>
    <source>
        <strain evidence="1">BF_AM_ODE_DK_2015_4</strain>
    </source>
</reference>
<organism evidence="1 2">
    <name type="scientific">Bacteroides fragilis</name>
    <dbReference type="NCBI Taxonomy" id="817"/>
    <lineage>
        <taxon>Bacteria</taxon>
        <taxon>Pseudomonadati</taxon>
        <taxon>Bacteroidota</taxon>
        <taxon>Bacteroidia</taxon>
        <taxon>Bacteroidales</taxon>
        <taxon>Bacteroidaceae</taxon>
        <taxon>Bacteroides</taxon>
    </lineage>
</organism>
<comment type="caution">
    <text evidence="1">The sequence shown here is derived from an EMBL/GenBank/DDBJ whole genome shotgun (WGS) entry which is preliminary data.</text>
</comment>
<dbReference type="EMBL" id="JAPTZU010000014">
    <property type="protein sequence ID" value="MCZ2689462.1"/>
    <property type="molecule type" value="Genomic_DNA"/>
</dbReference>
<proteinExistence type="predicted"/>
<evidence type="ECO:0000313" key="2">
    <source>
        <dbReference type="Proteomes" id="UP001079672"/>
    </source>
</evidence>